<dbReference type="PROSITE" id="PS50887">
    <property type="entry name" value="GGDEF"/>
    <property type="match status" value="1"/>
</dbReference>
<evidence type="ECO:0000313" key="6">
    <source>
        <dbReference type="EMBL" id="ADK79987.1"/>
    </source>
</evidence>
<dbReference type="eggNOG" id="COG3706">
    <property type="taxonomic scope" value="Bacteria"/>
</dbReference>
<dbReference type="CDD" id="cd01949">
    <property type="entry name" value="GGDEF"/>
    <property type="match status" value="1"/>
</dbReference>
<feature type="domain" description="PAS" evidence="4">
    <location>
        <begin position="246"/>
        <end position="283"/>
    </location>
</feature>
<organism evidence="6 7">
    <name type="scientific">Sediminispirochaeta smaragdinae (strain DSM 11293 / JCM 15392 / SEBR 4228)</name>
    <name type="common">Spirochaeta smaragdinae</name>
    <dbReference type="NCBI Taxonomy" id="573413"/>
    <lineage>
        <taxon>Bacteria</taxon>
        <taxon>Pseudomonadati</taxon>
        <taxon>Spirochaetota</taxon>
        <taxon>Spirochaetia</taxon>
        <taxon>Spirochaetales</taxon>
        <taxon>Spirochaetaceae</taxon>
        <taxon>Sediminispirochaeta</taxon>
    </lineage>
</organism>
<dbReference type="InterPro" id="IPR050469">
    <property type="entry name" value="Diguanylate_Cyclase"/>
</dbReference>
<name>E1RCA7_SEDSS</name>
<reference evidence="7" key="1">
    <citation type="journal article" date="2010" name="Stand. Genomic Sci.">
        <title>Complete genome sequence of Spirochaeta smaragdinae type strain (SEBR 4228).</title>
        <authorList>
            <person name="Mavromatis K."/>
            <person name="Yasawong M."/>
            <person name="Chertkov O."/>
            <person name="Lapidus A."/>
            <person name="Lucas S."/>
            <person name="Nolan M."/>
            <person name="Del Rio T.G."/>
            <person name="Tice H."/>
            <person name="Cheng J.F."/>
            <person name="Pitluck S."/>
            <person name="Liolios K."/>
            <person name="Ivanova N."/>
            <person name="Tapia R."/>
            <person name="Han C."/>
            <person name="Bruce D."/>
            <person name="Goodwin L."/>
            <person name="Pati A."/>
            <person name="Chen A."/>
            <person name="Palaniappan K."/>
            <person name="Land M."/>
            <person name="Hauser L."/>
            <person name="Chang Y.J."/>
            <person name="Jeffries C.D."/>
            <person name="Detter J.C."/>
            <person name="Rohde M."/>
            <person name="Brambilla E."/>
            <person name="Spring S."/>
            <person name="Goker M."/>
            <person name="Sikorski J."/>
            <person name="Woyke T."/>
            <person name="Bristow J."/>
            <person name="Eisen J.A."/>
            <person name="Markowitz V."/>
            <person name="Hugenholtz P."/>
            <person name="Klenk H.P."/>
            <person name="Kyrpides N.C."/>
        </authorList>
    </citation>
    <scope>NUCLEOTIDE SEQUENCE [LARGE SCALE GENOMIC DNA]</scope>
    <source>
        <strain evidence="7">DSM 11293 / JCM 15392 / SEBR 4228</strain>
    </source>
</reference>
<dbReference type="PANTHER" id="PTHR45138:SF9">
    <property type="entry name" value="DIGUANYLATE CYCLASE DGCM-RELATED"/>
    <property type="match status" value="1"/>
</dbReference>
<dbReference type="GO" id="GO:0052621">
    <property type="term" value="F:diguanylate cyclase activity"/>
    <property type="evidence" value="ECO:0007669"/>
    <property type="project" value="UniProtKB-EC"/>
</dbReference>
<accession>E1RCA7</accession>
<dbReference type="SUPFAM" id="SSF55785">
    <property type="entry name" value="PYP-like sensor domain (PAS domain)"/>
    <property type="match status" value="1"/>
</dbReference>
<dbReference type="Proteomes" id="UP000002318">
    <property type="component" value="Chromosome"/>
</dbReference>
<dbReference type="RefSeq" id="WP_013253451.1">
    <property type="nucleotide sequence ID" value="NC_014364.1"/>
</dbReference>
<keyword evidence="3" id="KW-0175">Coiled coil</keyword>
<dbReference type="Gene3D" id="3.30.70.270">
    <property type="match status" value="1"/>
</dbReference>
<dbReference type="Gene3D" id="3.30.450.20">
    <property type="entry name" value="PAS domain"/>
    <property type="match status" value="1"/>
</dbReference>
<dbReference type="PROSITE" id="PS50112">
    <property type="entry name" value="PAS"/>
    <property type="match status" value="1"/>
</dbReference>
<gene>
    <name evidence="6" type="ordered locus">Spirs_0852</name>
</gene>
<dbReference type="InterPro" id="IPR000014">
    <property type="entry name" value="PAS"/>
</dbReference>
<dbReference type="KEGG" id="ssm:Spirs_0852"/>
<dbReference type="InterPro" id="IPR035965">
    <property type="entry name" value="PAS-like_dom_sf"/>
</dbReference>
<protein>
    <recommendedName>
        <fullName evidence="1">diguanylate cyclase</fullName>
        <ecNumber evidence="1">2.7.7.65</ecNumber>
    </recommendedName>
</protein>
<evidence type="ECO:0000256" key="3">
    <source>
        <dbReference type="SAM" id="Coils"/>
    </source>
</evidence>
<evidence type="ECO:0000313" key="7">
    <source>
        <dbReference type="Proteomes" id="UP000002318"/>
    </source>
</evidence>
<evidence type="ECO:0000259" key="5">
    <source>
        <dbReference type="PROSITE" id="PS50887"/>
    </source>
</evidence>
<evidence type="ECO:0000259" key="4">
    <source>
        <dbReference type="PROSITE" id="PS50112"/>
    </source>
</evidence>
<comment type="catalytic activity">
    <reaction evidence="2">
        <text>2 GTP = 3',3'-c-di-GMP + 2 diphosphate</text>
        <dbReference type="Rhea" id="RHEA:24898"/>
        <dbReference type="ChEBI" id="CHEBI:33019"/>
        <dbReference type="ChEBI" id="CHEBI:37565"/>
        <dbReference type="ChEBI" id="CHEBI:58805"/>
        <dbReference type="EC" id="2.7.7.65"/>
    </reaction>
</comment>
<feature type="coiled-coil region" evidence="3">
    <location>
        <begin position="211"/>
        <end position="245"/>
    </location>
</feature>
<dbReference type="FunFam" id="3.30.70.270:FF:000001">
    <property type="entry name" value="Diguanylate cyclase domain protein"/>
    <property type="match status" value="1"/>
</dbReference>
<dbReference type="HOGENOM" id="CLU_515708_0_0_12"/>
<dbReference type="Pfam" id="PF00990">
    <property type="entry name" value="GGDEF"/>
    <property type="match status" value="1"/>
</dbReference>
<dbReference type="PANTHER" id="PTHR45138">
    <property type="entry name" value="REGULATORY COMPONENTS OF SENSORY TRANSDUCTION SYSTEM"/>
    <property type="match status" value="1"/>
</dbReference>
<dbReference type="InterPro" id="IPR043128">
    <property type="entry name" value="Rev_trsase/Diguanyl_cyclase"/>
</dbReference>
<sequence length="528" mass="60188">MSADLIFFQKSEWEHVTFSPAFSCSYALLGKYTLLVRGNGFTTEETERASLAFGKRIADEYIPSDGPFILIHDWRRYRDGTLQAHKLFMDFIVNNKQLKVVVFCNCSWSQELSIRLGRALGFLKTGIRICRTYQEAVKVASFYVETGSLPPDRLDPFAFLHTKTARYNKELLDYLESIDWKSGKQTGKVALHYRHPLLPVFDSITLIRSELEKTFRERDRAEAALREHQQNLEALIHERTAALKASEIKYRKLLELTPAALAVLTPHLSVSYVNAAFTTLFGYALDRFSSPASFTATLCPDPAMEAQFKFFLASHLPEDRDLTCTTGNGTIIYVQVSLNTISDSLLLSFTDITLRKKTESRLFELSLKDELTGIYNRRHFVSVLSQELQHYQRYGTPISLLLFDIDLFKIINDTWGHPAGDFILRELSSRIAGQIRDIDIFFRTGGEEFAVVMPGITLEQGEIAAERLRVIVADTPFLWESEEITVTISIGLAEAEQPNSDPKSFFRKADDRLYWAKKEGRNCVCSSR</sequence>
<dbReference type="InterPro" id="IPR029787">
    <property type="entry name" value="Nucleotide_cyclase"/>
</dbReference>
<dbReference type="SUPFAM" id="SSF55073">
    <property type="entry name" value="Nucleotide cyclase"/>
    <property type="match status" value="1"/>
</dbReference>
<dbReference type="NCBIfam" id="TIGR00254">
    <property type="entry name" value="GGDEF"/>
    <property type="match status" value="1"/>
</dbReference>
<dbReference type="EC" id="2.7.7.65" evidence="1"/>
<dbReference type="NCBIfam" id="TIGR00229">
    <property type="entry name" value="sensory_box"/>
    <property type="match status" value="1"/>
</dbReference>
<proteinExistence type="predicted"/>
<evidence type="ECO:0000256" key="1">
    <source>
        <dbReference type="ARBA" id="ARBA00012528"/>
    </source>
</evidence>
<evidence type="ECO:0000256" key="2">
    <source>
        <dbReference type="ARBA" id="ARBA00034247"/>
    </source>
</evidence>
<dbReference type="AlphaFoldDB" id="E1RCA7"/>
<dbReference type="EMBL" id="CP002116">
    <property type="protein sequence ID" value="ADK79987.1"/>
    <property type="molecule type" value="Genomic_DNA"/>
</dbReference>
<keyword evidence="7" id="KW-1185">Reference proteome</keyword>
<dbReference type="InterPro" id="IPR000160">
    <property type="entry name" value="GGDEF_dom"/>
</dbReference>
<dbReference type="SMART" id="SM00267">
    <property type="entry name" value="GGDEF"/>
    <property type="match status" value="1"/>
</dbReference>
<dbReference type="STRING" id="573413.Spirs_0852"/>
<feature type="domain" description="GGDEF" evidence="5">
    <location>
        <begin position="396"/>
        <end position="528"/>
    </location>
</feature>